<accession>A0AC34QTL8</accession>
<proteinExistence type="predicted"/>
<evidence type="ECO:0000313" key="2">
    <source>
        <dbReference type="WBParaSite" id="JU765_v2.g19181.t2"/>
    </source>
</evidence>
<dbReference type="Proteomes" id="UP000887576">
    <property type="component" value="Unplaced"/>
</dbReference>
<evidence type="ECO:0000313" key="1">
    <source>
        <dbReference type="Proteomes" id="UP000887576"/>
    </source>
</evidence>
<organism evidence="1 2">
    <name type="scientific">Panagrolaimus sp. JU765</name>
    <dbReference type="NCBI Taxonomy" id="591449"/>
    <lineage>
        <taxon>Eukaryota</taxon>
        <taxon>Metazoa</taxon>
        <taxon>Ecdysozoa</taxon>
        <taxon>Nematoda</taxon>
        <taxon>Chromadorea</taxon>
        <taxon>Rhabditida</taxon>
        <taxon>Tylenchina</taxon>
        <taxon>Panagrolaimomorpha</taxon>
        <taxon>Panagrolaimoidea</taxon>
        <taxon>Panagrolaimidae</taxon>
        <taxon>Panagrolaimus</taxon>
    </lineage>
</organism>
<protein>
    <submittedName>
        <fullName evidence="2">Uncharacterized protein</fullName>
    </submittedName>
</protein>
<sequence>MAQDRQTVSRPVVAGPIVIKNHLTSYAFACNELLEVPNVLQGRLGEWVAGYLDRGNRRIVMAGSSPVHDITRVVDTTVYMVCVGFVQPDHLFHARLGKLNYDTFENIILRNFTIGDSIRFMVRFCDFRCKFVLIKVLEQMDKSPLLKSVALEFCGSDVLPMRSWEENIFEDQALPSLVARFPLGSNVNDVPVTNSTITDQFSKSYAKCVRDEASSTGGTEGGKPNTATMWSIVKKTADDLYEMSLEMEMRPPPGKDESISTNVSAQSGVARGARGTLTHFTVGEHGPSDDIPDHFKPKMDLRGAEVAVSDDDSEKSVATAKQTDGPVGKISGEVKGITKQKTEVAKPKRVVIKPESEVITRRVPHDFMHRRMAESKKVESRYKTKYDFSGGLQGGEFFGNTGKPWFRRPKTDDSAAKEKTPKSSDKSDGDSEK</sequence>
<dbReference type="WBParaSite" id="JU765_v2.g19181.t2">
    <property type="protein sequence ID" value="JU765_v2.g19181.t2"/>
    <property type="gene ID" value="JU765_v2.g19181"/>
</dbReference>
<name>A0AC34QTL8_9BILA</name>
<reference evidence="2" key="1">
    <citation type="submission" date="2022-11" db="UniProtKB">
        <authorList>
            <consortium name="WormBaseParasite"/>
        </authorList>
    </citation>
    <scope>IDENTIFICATION</scope>
</reference>